<proteinExistence type="predicted"/>
<dbReference type="OrthoDB" id="9797829at2"/>
<dbReference type="Proteomes" id="UP000244896">
    <property type="component" value="Chromosome"/>
</dbReference>
<dbReference type="Pfam" id="PF13692">
    <property type="entry name" value="Glyco_trans_1_4"/>
    <property type="match status" value="1"/>
</dbReference>
<accession>A0A2U8E0S7</accession>
<keyword evidence="5" id="KW-1185">Reference proteome</keyword>
<organism evidence="4 5">
    <name type="scientific">Ereboglobus luteus</name>
    <dbReference type="NCBI Taxonomy" id="1796921"/>
    <lineage>
        <taxon>Bacteria</taxon>
        <taxon>Pseudomonadati</taxon>
        <taxon>Verrucomicrobiota</taxon>
        <taxon>Opitutia</taxon>
        <taxon>Opitutales</taxon>
        <taxon>Opitutaceae</taxon>
        <taxon>Ereboglobus</taxon>
    </lineage>
</organism>
<dbReference type="InterPro" id="IPR001296">
    <property type="entry name" value="Glyco_trans_1"/>
</dbReference>
<dbReference type="AlphaFoldDB" id="A0A2U8E0S7"/>
<reference evidence="4 5" key="1">
    <citation type="journal article" date="2018" name="Syst. Appl. Microbiol.">
        <title>Ereboglobus luteus gen. nov. sp. nov. from cockroach guts, and new insights into the oxygen relationship of the genera Opitutus and Didymococcus (Verrucomicrobia: Opitutaceae).</title>
        <authorList>
            <person name="Tegtmeier D."/>
            <person name="Belitz A."/>
            <person name="Radek R."/>
            <person name="Heimerl T."/>
            <person name="Brune A."/>
        </authorList>
    </citation>
    <scope>NUCLEOTIDE SEQUENCE [LARGE SCALE GENOMIC DNA]</scope>
    <source>
        <strain evidence="4 5">Ho45</strain>
    </source>
</reference>
<dbReference type="SUPFAM" id="SSF53756">
    <property type="entry name" value="UDP-Glycosyltransferase/glycogen phosphorylase"/>
    <property type="match status" value="3"/>
</dbReference>
<dbReference type="Pfam" id="PF00534">
    <property type="entry name" value="Glycos_transf_1"/>
    <property type="match status" value="1"/>
</dbReference>
<evidence type="ECO:0000256" key="1">
    <source>
        <dbReference type="ARBA" id="ARBA00022676"/>
    </source>
</evidence>
<dbReference type="CDD" id="cd03789">
    <property type="entry name" value="GT9_LPS_heptosyltransferase"/>
    <property type="match status" value="1"/>
</dbReference>
<evidence type="ECO:0000313" key="5">
    <source>
        <dbReference type="Proteomes" id="UP000244896"/>
    </source>
</evidence>
<dbReference type="KEGG" id="elut:CKA38_03440"/>
<dbReference type="Gene3D" id="3.40.50.2000">
    <property type="entry name" value="Glycogen Phosphorylase B"/>
    <property type="match status" value="5"/>
</dbReference>
<feature type="domain" description="Glycosyl transferase family 1" evidence="3">
    <location>
        <begin position="588"/>
        <end position="751"/>
    </location>
</feature>
<dbReference type="EMBL" id="CP023004">
    <property type="protein sequence ID" value="AWI08430.1"/>
    <property type="molecule type" value="Genomic_DNA"/>
</dbReference>
<keyword evidence="1" id="KW-0328">Glycosyltransferase</keyword>
<dbReference type="PANTHER" id="PTHR30160">
    <property type="entry name" value="TETRAACYLDISACCHARIDE 4'-KINASE-RELATED"/>
    <property type="match status" value="1"/>
</dbReference>
<dbReference type="GO" id="GO:0009244">
    <property type="term" value="P:lipopolysaccharide core region biosynthetic process"/>
    <property type="evidence" value="ECO:0007669"/>
    <property type="project" value="TreeGrafter"/>
</dbReference>
<dbReference type="RefSeq" id="WP_108824238.1">
    <property type="nucleotide sequence ID" value="NZ_CP023004.1"/>
</dbReference>
<sequence length="1138" mass="126361">MQNQKLAIVIPWFGRNVKGGAEQYAWNVAARLAARGHDVDILTTCCRSHQDDWASNFFEPGVMREPEGFVTRRFRVVARNREAIDRVCGRLQAFPKECLRVECSPVSREDEAVFANELIKSPDLIEYISKKQDDYAHFIFIPYLYTPILKGLPLVAQKAFLQPCLHDESYAYMDCVADIMERARGILWNSEGENELGLKLYGPTVAVKSHVVGGGIELLPAVVRNEEIEKMEQLGPYFLILGRKDEGKGTFLAADAFKRFKKEYKCKISLVIAGPGPFDLTSAKDGIFDVGVASENQRSWLLQNALALIQPSANESYSRVLFEAWKCGRPVVARTSCLATATAVRTSGGGWLAETEDEWVSRYHELATSSAALLDDAGAKGRAYAGDLADWDKVMDRYEQIFFHVVEPAPLARGESPRVLHQVLCNIAFGDAISNQTVWIRNELRKLGYASEIYARHISEQMRDEAVCITDMTDIAPGTPLIYHHSIGTEITPGVCAHSGPKAILYHNITPAEYMPPYYPLHTRLCREGREQLPSLAKYFPVAVADSTYNAIELVATGYSTPEVLPIAVSPKKFGRRADPSLMDSLQDGRTNILFVGRYCPNKKQEDLICAFAHYLKIDPQARLHLVGMPIYEENDPYKQCLAALAKQLGVSDSVNLTGPVSDGQLTAYYRTAHLFWCMSEHEGFCVPVVEAMWFDIPVFAYESTAIPETLADAGRMFSSKRDFGALAELAHLLIHDSGLRSDMIRKQRKRRLAFTPENVAPRLAVIAKKICDSSNPSPENVERALPAAMGRDINQIAVVKLDHIGDLLLATPVFHSLRRRFPGAKITAVVAPEAAPVLEGNPNVDKVIQYSAPWFWRGTRSEAQNKATLAANWSAMREILDNPVPFDLVVNLRSDHVNVLLSASIPHMHLLSYTNDTIYSNLITHPLTRTRGMHITEQHRELLASIGADAWGSPRIYFGQAEVERVKAKFEPSKNTVALALGAGDELKRWSSLKYGELARTLKVRGLEVALVGSASDSRLSDAWRDELGARDLCGQLSLLELAAYFSQIGCVVANDSLAMHMAAAAETPVVCFVRPATDEFLPAGKFTNACERRLCTEACKGFDPNNPDNQPFCRCIQEVSVCDVADMVEKSLNRNA</sequence>
<protein>
    <recommendedName>
        <fullName evidence="3">Glycosyl transferase family 1 domain-containing protein</fullName>
    </recommendedName>
</protein>
<dbReference type="GO" id="GO:0008713">
    <property type="term" value="F:ADP-heptose-lipopolysaccharide heptosyltransferase activity"/>
    <property type="evidence" value="ECO:0007669"/>
    <property type="project" value="TreeGrafter"/>
</dbReference>
<dbReference type="CDD" id="cd03801">
    <property type="entry name" value="GT4_PimA-like"/>
    <property type="match status" value="2"/>
</dbReference>
<name>A0A2U8E0S7_9BACT</name>
<evidence type="ECO:0000259" key="3">
    <source>
        <dbReference type="Pfam" id="PF00534"/>
    </source>
</evidence>
<gene>
    <name evidence="4" type="ORF">CKA38_03440</name>
</gene>
<dbReference type="InterPro" id="IPR002201">
    <property type="entry name" value="Glyco_trans_9"/>
</dbReference>
<evidence type="ECO:0000256" key="2">
    <source>
        <dbReference type="ARBA" id="ARBA00022679"/>
    </source>
</evidence>
<evidence type="ECO:0000313" key="4">
    <source>
        <dbReference type="EMBL" id="AWI08430.1"/>
    </source>
</evidence>
<keyword evidence="2" id="KW-0808">Transferase</keyword>
<dbReference type="GO" id="GO:0005829">
    <property type="term" value="C:cytosol"/>
    <property type="evidence" value="ECO:0007669"/>
    <property type="project" value="TreeGrafter"/>
</dbReference>
<dbReference type="PANTHER" id="PTHR30160:SF1">
    <property type="entry name" value="LIPOPOLYSACCHARIDE 1,2-N-ACETYLGLUCOSAMINETRANSFERASE-RELATED"/>
    <property type="match status" value="1"/>
</dbReference>
<dbReference type="Pfam" id="PF01075">
    <property type="entry name" value="Glyco_transf_9"/>
    <property type="match status" value="1"/>
</dbReference>
<dbReference type="InterPro" id="IPR051199">
    <property type="entry name" value="LPS_LOS_Heptosyltrfase"/>
</dbReference>